<evidence type="ECO:0000313" key="2">
    <source>
        <dbReference type="Proteomes" id="UP000299102"/>
    </source>
</evidence>
<dbReference type="AlphaFoldDB" id="A0A4C1YWS3"/>
<dbReference type="Proteomes" id="UP000299102">
    <property type="component" value="Unassembled WGS sequence"/>
</dbReference>
<evidence type="ECO:0000313" key="1">
    <source>
        <dbReference type="EMBL" id="GBP80558.1"/>
    </source>
</evidence>
<name>A0A4C1YWS3_EUMVA</name>
<organism evidence="1 2">
    <name type="scientific">Eumeta variegata</name>
    <name type="common">Bagworm moth</name>
    <name type="synonym">Eumeta japonica</name>
    <dbReference type="NCBI Taxonomy" id="151549"/>
    <lineage>
        <taxon>Eukaryota</taxon>
        <taxon>Metazoa</taxon>
        <taxon>Ecdysozoa</taxon>
        <taxon>Arthropoda</taxon>
        <taxon>Hexapoda</taxon>
        <taxon>Insecta</taxon>
        <taxon>Pterygota</taxon>
        <taxon>Neoptera</taxon>
        <taxon>Endopterygota</taxon>
        <taxon>Lepidoptera</taxon>
        <taxon>Glossata</taxon>
        <taxon>Ditrysia</taxon>
        <taxon>Tineoidea</taxon>
        <taxon>Psychidae</taxon>
        <taxon>Oiketicinae</taxon>
        <taxon>Eumeta</taxon>
    </lineage>
</organism>
<comment type="caution">
    <text evidence="1">The sequence shown here is derived from an EMBL/GenBank/DDBJ whole genome shotgun (WGS) entry which is preliminary data.</text>
</comment>
<accession>A0A4C1YWS3</accession>
<reference evidence="1 2" key="1">
    <citation type="journal article" date="2019" name="Commun. Biol.">
        <title>The bagworm genome reveals a unique fibroin gene that provides high tensile strength.</title>
        <authorList>
            <person name="Kono N."/>
            <person name="Nakamura H."/>
            <person name="Ohtoshi R."/>
            <person name="Tomita M."/>
            <person name="Numata K."/>
            <person name="Arakawa K."/>
        </authorList>
    </citation>
    <scope>NUCLEOTIDE SEQUENCE [LARGE SCALE GENOMIC DNA]</scope>
</reference>
<protein>
    <submittedName>
        <fullName evidence="1">Uncharacterized protein</fullName>
    </submittedName>
</protein>
<keyword evidence="2" id="KW-1185">Reference proteome</keyword>
<gene>
    <name evidence="1" type="ORF">EVAR_37662_1</name>
</gene>
<dbReference type="EMBL" id="BGZK01001468">
    <property type="protein sequence ID" value="GBP80558.1"/>
    <property type="molecule type" value="Genomic_DNA"/>
</dbReference>
<sequence length="70" mass="7817">MCHHTLMAQYADEKAKSSRLSFTSDETRCFNKTNTGLQIGGSIVSGQPPPSVRWCTARQQAERAAERFVK</sequence>
<proteinExistence type="predicted"/>